<name>A0AAV5WD99_9BILA</name>
<dbReference type="AlphaFoldDB" id="A0AAV5WD99"/>
<keyword evidence="2" id="KW-1185">Reference proteome</keyword>
<reference evidence="1" key="1">
    <citation type="submission" date="2023-10" db="EMBL/GenBank/DDBJ databases">
        <title>Genome assembly of Pristionchus species.</title>
        <authorList>
            <person name="Yoshida K."/>
            <person name="Sommer R.J."/>
        </authorList>
    </citation>
    <scope>NUCLEOTIDE SEQUENCE</scope>
    <source>
        <strain evidence="1">RS5133</strain>
    </source>
</reference>
<evidence type="ECO:0000313" key="1">
    <source>
        <dbReference type="EMBL" id="GMT28836.1"/>
    </source>
</evidence>
<dbReference type="EMBL" id="BTSY01000005">
    <property type="protein sequence ID" value="GMT28836.1"/>
    <property type="molecule type" value="Genomic_DNA"/>
</dbReference>
<gene>
    <name evidence="1" type="ORF">PFISCL1PPCAC_20133</name>
</gene>
<dbReference type="Proteomes" id="UP001432322">
    <property type="component" value="Unassembled WGS sequence"/>
</dbReference>
<sequence length="221" mass="24510">MADQEYRLFPRRGFCEVAQGFVSGVGSSIQIFDKISPSVGGKEEYPSEGINRNDIVTKRIFDDCRTPVRSVSDLTHEYLLVIGIRSIAVVLLRADFPVGTAFLCDDTDEIVATFFGDLDKFKRVSDQPVKERSEFFGDVVFRSGRVKYFKIIVSNNEDSKLVVAVKMISTTDSSTAYIIAAPRVGGGHFFLIFSDTKVKAQQICRGSQGHKVIAAEQCTKT</sequence>
<evidence type="ECO:0000313" key="2">
    <source>
        <dbReference type="Proteomes" id="UP001432322"/>
    </source>
</evidence>
<feature type="non-terminal residue" evidence="1">
    <location>
        <position position="221"/>
    </location>
</feature>
<accession>A0AAV5WD99</accession>
<proteinExistence type="predicted"/>
<protein>
    <submittedName>
        <fullName evidence="1">Uncharacterized protein</fullName>
    </submittedName>
</protein>
<organism evidence="1 2">
    <name type="scientific">Pristionchus fissidentatus</name>
    <dbReference type="NCBI Taxonomy" id="1538716"/>
    <lineage>
        <taxon>Eukaryota</taxon>
        <taxon>Metazoa</taxon>
        <taxon>Ecdysozoa</taxon>
        <taxon>Nematoda</taxon>
        <taxon>Chromadorea</taxon>
        <taxon>Rhabditida</taxon>
        <taxon>Rhabditina</taxon>
        <taxon>Diplogasteromorpha</taxon>
        <taxon>Diplogasteroidea</taxon>
        <taxon>Neodiplogasteridae</taxon>
        <taxon>Pristionchus</taxon>
    </lineage>
</organism>
<comment type="caution">
    <text evidence="1">The sequence shown here is derived from an EMBL/GenBank/DDBJ whole genome shotgun (WGS) entry which is preliminary data.</text>
</comment>